<gene>
    <name evidence="2" type="ORF">A3J15_00310</name>
</gene>
<dbReference type="EMBL" id="MGAY01000048">
    <property type="protein sequence ID" value="OGK56009.1"/>
    <property type="molecule type" value="Genomic_DNA"/>
</dbReference>
<evidence type="ECO:0000313" key="3">
    <source>
        <dbReference type="Proteomes" id="UP000176376"/>
    </source>
</evidence>
<dbReference type="InterPro" id="IPR018745">
    <property type="entry name" value="MpsC"/>
</dbReference>
<dbReference type="Pfam" id="PF10057">
    <property type="entry name" value="MpsC"/>
    <property type="match status" value="1"/>
</dbReference>
<sequence>MEKVPTKGQIEDEISKSVTKFYLKALGVGPDQSKSYILNDMIIIRLKGKLLPIEETLLDGHRGVQLVKDLRKALHEATINGMSTLIKKITRRNVVSSHSDISTKTGEIVQVFIMDDNLEMNLFTKQLTR</sequence>
<evidence type="ECO:0000313" key="2">
    <source>
        <dbReference type="EMBL" id="OGK56009.1"/>
    </source>
</evidence>
<name>A0A1F7JK71_9BACT</name>
<dbReference type="Proteomes" id="UP000176376">
    <property type="component" value="Unassembled WGS sequence"/>
</dbReference>
<feature type="domain" description="Na+-translocating membrane potential-generating system MpsC" evidence="1">
    <location>
        <begin position="6"/>
        <end position="115"/>
    </location>
</feature>
<proteinExistence type="predicted"/>
<organism evidence="2 3">
    <name type="scientific">Candidatus Roizmanbacteria bacterium RIFCSPLOWO2_02_FULL_38_10</name>
    <dbReference type="NCBI Taxonomy" id="1802074"/>
    <lineage>
        <taxon>Bacteria</taxon>
        <taxon>Candidatus Roizmaniibacteriota</taxon>
    </lineage>
</organism>
<comment type="caution">
    <text evidence="2">The sequence shown here is derived from an EMBL/GenBank/DDBJ whole genome shotgun (WGS) entry which is preliminary data.</text>
</comment>
<protein>
    <recommendedName>
        <fullName evidence="1">Na+-translocating membrane potential-generating system MpsC domain-containing protein</fullName>
    </recommendedName>
</protein>
<accession>A0A1F7JK71</accession>
<dbReference type="AlphaFoldDB" id="A0A1F7JK71"/>
<reference evidence="2 3" key="1">
    <citation type="journal article" date="2016" name="Nat. Commun.">
        <title>Thousands of microbial genomes shed light on interconnected biogeochemical processes in an aquifer system.</title>
        <authorList>
            <person name="Anantharaman K."/>
            <person name="Brown C.T."/>
            <person name="Hug L.A."/>
            <person name="Sharon I."/>
            <person name="Castelle C.J."/>
            <person name="Probst A.J."/>
            <person name="Thomas B.C."/>
            <person name="Singh A."/>
            <person name="Wilkins M.J."/>
            <person name="Karaoz U."/>
            <person name="Brodie E.L."/>
            <person name="Williams K.H."/>
            <person name="Hubbard S.S."/>
            <person name="Banfield J.F."/>
        </authorList>
    </citation>
    <scope>NUCLEOTIDE SEQUENCE [LARGE SCALE GENOMIC DNA]</scope>
</reference>
<evidence type="ECO:0000259" key="1">
    <source>
        <dbReference type="Pfam" id="PF10057"/>
    </source>
</evidence>